<name>A0A846TMB2_9BACI</name>
<comment type="caution">
    <text evidence="4">The sequence shown here is derived from an EMBL/GenBank/DDBJ whole genome shotgun (WGS) entry which is preliminary data.</text>
</comment>
<proteinExistence type="predicted"/>
<dbReference type="PANTHER" id="PTHR43420">
    <property type="entry name" value="ACETYLTRANSFERASE"/>
    <property type="match status" value="1"/>
</dbReference>
<reference evidence="4 5" key="1">
    <citation type="submission" date="2020-03" db="EMBL/GenBank/DDBJ databases">
        <authorList>
            <person name="Sun Q."/>
        </authorList>
    </citation>
    <scope>NUCLEOTIDE SEQUENCE [LARGE SCALE GENOMIC DNA]</scope>
    <source>
        <strain evidence="4 5">KACC 21451</strain>
    </source>
</reference>
<dbReference type="InterPro" id="IPR016181">
    <property type="entry name" value="Acyl_CoA_acyltransferase"/>
</dbReference>
<evidence type="ECO:0000256" key="1">
    <source>
        <dbReference type="ARBA" id="ARBA00022679"/>
    </source>
</evidence>
<dbReference type="CDD" id="cd04301">
    <property type="entry name" value="NAT_SF"/>
    <property type="match status" value="1"/>
</dbReference>
<dbReference type="GO" id="GO:0016747">
    <property type="term" value="F:acyltransferase activity, transferring groups other than amino-acyl groups"/>
    <property type="evidence" value="ECO:0007669"/>
    <property type="project" value="InterPro"/>
</dbReference>
<accession>A0A846TMB2</accession>
<evidence type="ECO:0000313" key="5">
    <source>
        <dbReference type="Proteomes" id="UP000587942"/>
    </source>
</evidence>
<dbReference type="EMBL" id="JAAVUM010000022">
    <property type="protein sequence ID" value="NKE07919.1"/>
    <property type="molecule type" value="Genomic_DNA"/>
</dbReference>
<dbReference type="AlphaFoldDB" id="A0A846TMB2"/>
<sequence>MKLVSHYRENEVLRKSFIQLAADIFGLDFTSWHGRGYWGDRYIPFSYTDGDQIVANVSVNELDLVIDGKSHKSLQIGTVMTHPEYRNKGLSAGLMNHVLNEYEGKYDFMYLFANDSVLDFYPKFGFEQVEEHQYSTKALIGINPLQLRKLRIPEDLEMIEKIIYTRVPVSNAFATANANGITMYHILHVFTDHLYYHPELGAIIIFTKENRMVQLYDVISTAPVNMKDIIACFGDTVTIHFHFTPDYSDLPYQHEPFKRDGALFVRKRTGLDFPPFIMHPVTSEA</sequence>
<dbReference type="RefSeq" id="WP_167834277.1">
    <property type="nucleotide sequence ID" value="NZ_JAAVUM010000022.1"/>
</dbReference>
<evidence type="ECO:0000313" key="4">
    <source>
        <dbReference type="EMBL" id="NKE07919.1"/>
    </source>
</evidence>
<dbReference type="Pfam" id="PF13527">
    <property type="entry name" value="Acetyltransf_9"/>
    <property type="match status" value="1"/>
</dbReference>
<keyword evidence="1 4" id="KW-0808">Transferase</keyword>
<dbReference type="SUPFAM" id="SSF55729">
    <property type="entry name" value="Acyl-CoA N-acyltransferases (Nat)"/>
    <property type="match status" value="1"/>
</dbReference>
<organism evidence="4 5">
    <name type="scientific">Mesobacillus selenatarsenatis</name>
    <dbReference type="NCBI Taxonomy" id="388741"/>
    <lineage>
        <taxon>Bacteria</taxon>
        <taxon>Bacillati</taxon>
        <taxon>Bacillota</taxon>
        <taxon>Bacilli</taxon>
        <taxon>Bacillales</taxon>
        <taxon>Bacillaceae</taxon>
        <taxon>Mesobacillus</taxon>
    </lineage>
</organism>
<gene>
    <name evidence="4" type="ORF">GWK17_20960</name>
</gene>
<dbReference type="InterPro" id="IPR050680">
    <property type="entry name" value="YpeA/RimI_acetyltransf"/>
</dbReference>
<evidence type="ECO:0000256" key="2">
    <source>
        <dbReference type="ARBA" id="ARBA00023315"/>
    </source>
</evidence>
<keyword evidence="2" id="KW-0012">Acyltransferase</keyword>
<feature type="domain" description="N-acetyltransferase" evidence="3">
    <location>
        <begin position="5"/>
        <end position="146"/>
    </location>
</feature>
<dbReference type="PROSITE" id="PS51186">
    <property type="entry name" value="GNAT"/>
    <property type="match status" value="1"/>
</dbReference>
<dbReference type="Gene3D" id="3.40.630.30">
    <property type="match status" value="1"/>
</dbReference>
<evidence type="ECO:0000259" key="3">
    <source>
        <dbReference type="PROSITE" id="PS51186"/>
    </source>
</evidence>
<dbReference type="PANTHER" id="PTHR43420:SF31">
    <property type="entry name" value="ACETYLTRANSFERASE"/>
    <property type="match status" value="1"/>
</dbReference>
<protein>
    <submittedName>
        <fullName evidence="4">GNAT family N-acetyltransferase</fullName>
    </submittedName>
</protein>
<dbReference type="Proteomes" id="UP000587942">
    <property type="component" value="Unassembled WGS sequence"/>
</dbReference>
<dbReference type="InterPro" id="IPR000182">
    <property type="entry name" value="GNAT_dom"/>
</dbReference>